<dbReference type="EMBL" id="JARGDH010000005">
    <property type="protein sequence ID" value="KAL0266818.1"/>
    <property type="molecule type" value="Genomic_DNA"/>
</dbReference>
<accession>A0AAW2HAW9</accession>
<feature type="compositionally biased region" description="Basic and acidic residues" evidence="1">
    <location>
        <begin position="591"/>
        <end position="617"/>
    </location>
</feature>
<feature type="compositionally biased region" description="Basic and acidic residues" evidence="1">
    <location>
        <begin position="548"/>
        <end position="564"/>
    </location>
</feature>
<feature type="compositionally biased region" description="Low complexity" evidence="1">
    <location>
        <begin position="319"/>
        <end position="382"/>
    </location>
</feature>
<evidence type="ECO:0000256" key="1">
    <source>
        <dbReference type="SAM" id="MobiDB-lite"/>
    </source>
</evidence>
<proteinExistence type="predicted"/>
<feature type="region of interest" description="Disordered" evidence="1">
    <location>
        <begin position="244"/>
        <end position="464"/>
    </location>
</feature>
<feature type="chain" id="PRO_5043441742" evidence="2">
    <location>
        <begin position="20"/>
        <end position="771"/>
    </location>
</feature>
<feature type="compositionally biased region" description="Acidic residues" evidence="1">
    <location>
        <begin position="618"/>
        <end position="627"/>
    </location>
</feature>
<evidence type="ECO:0000313" key="3">
    <source>
        <dbReference type="EMBL" id="KAL0266818.1"/>
    </source>
</evidence>
<feature type="region of interest" description="Disordered" evidence="1">
    <location>
        <begin position="165"/>
        <end position="195"/>
    </location>
</feature>
<organism evidence="3">
    <name type="scientific">Menopon gallinae</name>
    <name type="common">poultry shaft louse</name>
    <dbReference type="NCBI Taxonomy" id="328185"/>
    <lineage>
        <taxon>Eukaryota</taxon>
        <taxon>Metazoa</taxon>
        <taxon>Ecdysozoa</taxon>
        <taxon>Arthropoda</taxon>
        <taxon>Hexapoda</taxon>
        <taxon>Insecta</taxon>
        <taxon>Pterygota</taxon>
        <taxon>Neoptera</taxon>
        <taxon>Paraneoptera</taxon>
        <taxon>Psocodea</taxon>
        <taxon>Troctomorpha</taxon>
        <taxon>Phthiraptera</taxon>
        <taxon>Amblycera</taxon>
        <taxon>Menoponidae</taxon>
        <taxon>Menopon</taxon>
    </lineage>
</organism>
<protein>
    <submittedName>
        <fullName evidence="3">Uncharacterized protein</fullName>
    </submittedName>
</protein>
<comment type="caution">
    <text evidence="3">The sequence shown here is derived from an EMBL/GenBank/DDBJ whole genome shotgun (WGS) entry which is preliminary data.</text>
</comment>
<feature type="compositionally biased region" description="Acidic residues" evidence="1">
    <location>
        <begin position="420"/>
        <end position="438"/>
    </location>
</feature>
<feature type="compositionally biased region" description="Pro residues" evidence="1">
    <location>
        <begin position="176"/>
        <end position="195"/>
    </location>
</feature>
<evidence type="ECO:0000256" key="2">
    <source>
        <dbReference type="SAM" id="SignalP"/>
    </source>
</evidence>
<name>A0AAW2HAW9_9NEOP</name>
<feature type="signal peptide" evidence="2">
    <location>
        <begin position="1"/>
        <end position="19"/>
    </location>
</feature>
<feature type="compositionally biased region" description="Basic and acidic residues" evidence="1">
    <location>
        <begin position="454"/>
        <end position="463"/>
    </location>
</feature>
<sequence>MELFELILYLALFAETALAATVKRNNETDSNVLDDTFEEMISPDYWWESSKDPQADVKKTRVRAIEEDILNSLSRLDPKQKHRIFDDLKKQKSSQKAKSLTLAESDGPSPLSVVELKAVQKSIKTSDGVLPPIRNKRTLNFLLFAVARAMGYMLVPRNPNAEMLPMRSNPCKGTAPRPPPCAPPPPTTPPPPPPPPPCGNPHHPCPTPPPPPPPPPTIPPNQIDANTVRYPYRPSQQIPLLQFAPLPPGVTVPYPPLLQWPCDPPQPTPKPNPCAPPTKAPPPCAPPSPPPPPCAPRPPPPPPPPCATNPHHPCPPPSSSANTTTAAAAATLCKKPSSPLPSSSTSTNATTATVPNSSSVRSSATSTAETTTTPASTLGGSSQSAIPEKLEEYEKLDEESHMRDQNDQGNFQANIFRENEETEPSEELNYEDGEDEVREELYNRESEDEEAEEPERYYERRMAPEPNRNRKINANLIEDVSKQQGYYKSSFWDRPPKKAVLKRVIKIRKPVTQRIDENGNEYTFASSTVHEIRKRDLQDFDFIRKYKETHGDLDDDQHKEESPRGRTTTSIRKIEVKKFVVNKSEDDPEEYHEKNERNLEDPPQKAEKQPEPEKQRESEEEGGDEEEKTNYRHYEPPEYEERREMDKALEKELEKNEEEEPVPPKTAVYDSPPPSGKGIQYVTKTITKYVGGTGGGETIKYVPIYKVIHAPPPPPPPPQVRKIIHHHHHRIPVYPKIVVRTGTAAKRRPSFLAHFGNAGNLLLVTIRERNG</sequence>
<gene>
    <name evidence="3" type="ORF">PYX00_009259</name>
</gene>
<reference evidence="3" key="1">
    <citation type="journal article" date="2024" name="Gigascience">
        <title>Chromosome-level genome of the poultry shaft louse Menopon gallinae provides insight into the host-switching and adaptive evolution of parasitic lice.</title>
        <authorList>
            <person name="Xu Y."/>
            <person name="Ma L."/>
            <person name="Liu S."/>
            <person name="Liang Y."/>
            <person name="Liu Q."/>
            <person name="He Z."/>
            <person name="Tian L."/>
            <person name="Duan Y."/>
            <person name="Cai W."/>
            <person name="Li H."/>
            <person name="Song F."/>
        </authorList>
    </citation>
    <scope>NUCLEOTIDE SEQUENCE</scope>
    <source>
        <strain evidence="3">Cailab_2023a</strain>
    </source>
</reference>
<feature type="region of interest" description="Disordered" evidence="1">
    <location>
        <begin position="548"/>
        <end position="676"/>
    </location>
</feature>
<dbReference type="AlphaFoldDB" id="A0AAW2HAW9"/>
<feature type="compositionally biased region" description="Basic and acidic residues" evidence="1">
    <location>
        <begin position="628"/>
        <end position="654"/>
    </location>
</feature>
<keyword evidence="2" id="KW-0732">Signal</keyword>
<feature type="compositionally biased region" description="Pro residues" evidence="1">
    <location>
        <begin position="245"/>
        <end position="318"/>
    </location>
</feature>
<feature type="compositionally biased region" description="Basic and acidic residues" evidence="1">
    <location>
        <begin position="388"/>
        <end position="406"/>
    </location>
</feature>